<organism evidence="3 4">
    <name type="scientific">Candidatus Desantisbacteria bacterium CG_4_10_14_0_8_um_filter_48_22</name>
    <dbReference type="NCBI Taxonomy" id="1974543"/>
    <lineage>
        <taxon>Bacteria</taxon>
        <taxon>Candidatus Desantisiibacteriota</taxon>
    </lineage>
</organism>
<name>A0A2M7S7T4_9BACT</name>
<feature type="transmembrane region" description="Helical" evidence="2">
    <location>
        <begin position="300"/>
        <end position="319"/>
    </location>
</feature>
<protein>
    <submittedName>
        <fullName evidence="3">Uncharacterized protein</fullName>
    </submittedName>
</protein>
<sequence length="696" mass="79035">MAVKIEKISVKNLGPIKDLSISLGPVNLIYSGNESGKSFLAEFIIRSLFKNTDRWGYVREDGKGMITISGLEAGPTEFSPATKKKLEDYWVGVKGLPPSLAKLLIVKGGQAEIENTETGISRTIIKDILSGISLLDRIDSDDNISRTIKEANIGSEGINIAHRGEGNTYYNSKEKIAAIERLLIEVETKYAEGMVKSSEMEEKRLQDGIEILNKAKRHLAYTISEEIKKLETGLNKISEDELSQVESNLALFWNKGGTFKGLEKEYKSMQEGSKDFDWLQNALPIYRSLTMGTTEKPGKALLWISGSLSALTVFLILFAQKFLSILSFLAAVAVIAMYIKKFYEALRSAGQNKELDNIKKEFKARTGNDLSDIASLETILKEQERSNSKSEVLKRQIGDLERELQDLRFYIKQRLDSWAEDETEETVWEKSVKDLKEKNRSLNKQREDEKRKLDKLGIGETDYLHEHTGTEFRQDAAEKIVSELRDIQEKKRAQEDQLGNLKLRISQETKDDISINWDELIENLRKKREDAQTESRKTTSQIAAGIIVHKIISELRGEEDAKIQEGLDSDVVLKPLKELTQRYNRLELDGDNLLISDGYSNFNIKDLSTGALEQVMLALRIGFSSKLLKQDTLFLVLDDAFQHSDWPRREILVKQLLDIAKKGWQIIYLTMDDHIKGLFDQAGKEFKGGYKTFNII</sequence>
<dbReference type="Proteomes" id="UP000229307">
    <property type="component" value="Unassembled WGS sequence"/>
</dbReference>
<evidence type="ECO:0000313" key="4">
    <source>
        <dbReference type="Proteomes" id="UP000229307"/>
    </source>
</evidence>
<keyword evidence="2" id="KW-0812">Transmembrane</keyword>
<proteinExistence type="predicted"/>
<evidence type="ECO:0000256" key="1">
    <source>
        <dbReference type="SAM" id="Coils"/>
    </source>
</evidence>
<reference evidence="4" key="1">
    <citation type="submission" date="2017-09" db="EMBL/GenBank/DDBJ databases">
        <title>Depth-based differentiation of microbial function through sediment-hosted aquifers and enrichment of novel symbionts in the deep terrestrial subsurface.</title>
        <authorList>
            <person name="Probst A.J."/>
            <person name="Ladd B."/>
            <person name="Jarett J.K."/>
            <person name="Geller-Mcgrath D.E."/>
            <person name="Sieber C.M.K."/>
            <person name="Emerson J.B."/>
            <person name="Anantharaman K."/>
            <person name="Thomas B.C."/>
            <person name="Malmstrom R."/>
            <person name="Stieglmeier M."/>
            <person name="Klingl A."/>
            <person name="Woyke T."/>
            <person name="Ryan C.M."/>
            <person name="Banfield J.F."/>
        </authorList>
    </citation>
    <scope>NUCLEOTIDE SEQUENCE [LARGE SCALE GENOMIC DNA]</scope>
</reference>
<keyword evidence="2" id="KW-0472">Membrane</keyword>
<evidence type="ECO:0000256" key="2">
    <source>
        <dbReference type="SAM" id="Phobius"/>
    </source>
</evidence>
<dbReference type="InterPro" id="IPR027417">
    <property type="entry name" value="P-loop_NTPase"/>
</dbReference>
<keyword evidence="2" id="KW-1133">Transmembrane helix</keyword>
<accession>A0A2M7S7T4</accession>
<dbReference type="PANTHER" id="PTHR41259:SF1">
    <property type="entry name" value="DOUBLE-STRAND BREAK REPAIR RAD50 ATPASE, PUTATIVE-RELATED"/>
    <property type="match status" value="1"/>
</dbReference>
<feature type="coiled-coil region" evidence="1">
    <location>
        <begin position="477"/>
        <end position="541"/>
    </location>
</feature>
<comment type="caution">
    <text evidence="3">The sequence shown here is derived from an EMBL/GenBank/DDBJ whole genome shotgun (WGS) entry which is preliminary data.</text>
</comment>
<dbReference type="PANTHER" id="PTHR41259">
    <property type="entry name" value="DOUBLE-STRAND BREAK REPAIR RAD50 ATPASE, PUTATIVE-RELATED"/>
    <property type="match status" value="1"/>
</dbReference>
<dbReference type="Gene3D" id="3.40.50.300">
    <property type="entry name" value="P-loop containing nucleotide triphosphate hydrolases"/>
    <property type="match status" value="2"/>
</dbReference>
<dbReference type="AlphaFoldDB" id="A0A2M7S7T4"/>
<keyword evidence="1" id="KW-0175">Coiled coil</keyword>
<evidence type="ECO:0000313" key="3">
    <source>
        <dbReference type="EMBL" id="PIZ15550.1"/>
    </source>
</evidence>
<feature type="transmembrane region" description="Helical" evidence="2">
    <location>
        <begin position="325"/>
        <end position="343"/>
    </location>
</feature>
<dbReference type="EMBL" id="PFMR01000256">
    <property type="protein sequence ID" value="PIZ15550.1"/>
    <property type="molecule type" value="Genomic_DNA"/>
</dbReference>
<gene>
    <name evidence="3" type="ORF">COY52_09495</name>
</gene>
<dbReference type="SUPFAM" id="SSF52540">
    <property type="entry name" value="P-loop containing nucleoside triphosphate hydrolases"/>
    <property type="match status" value="1"/>
</dbReference>